<feature type="region of interest" description="Disordered" evidence="1">
    <location>
        <begin position="627"/>
        <end position="685"/>
    </location>
</feature>
<feature type="compositionally biased region" description="Basic and acidic residues" evidence="1">
    <location>
        <begin position="667"/>
        <end position="685"/>
    </location>
</feature>
<dbReference type="Pfam" id="PF08238">
    <property type="entry name" value="Sel1"/>
    <property type="match status" value="2"/>
</dbReference>
<dbReference type="Proteomes" id="UP000815325">
    <property type="component" value="Unassembled WGS sequence"/>
</dbReference>
<dbReference type="SUPFAM" id="SSF81383">
    <property type="entry name" value="F-box domain"/>
    <property type="match status" value="1"/>
</dbReference>
<comment type="caution">
    <text evidence="2">The sequence shown here is derived from an EMBL/GenBank/DDBJ whole genome shotgun (WGS) entry which is preliminary data.</text>
</comment>
<evidence type="ECO:0000313" key="2">
    <source>
        <dbReference type="EMBL" id="KAF5832361.1"/>
    </source>
</evidence>
<dbReference type="EMBL" id="MU069879">
    <property type="protein sequence ID" value="KAF5832361.1"/>
    <property type="molecule type" value="Genomic_DNA"/>
</dbReference>
<feature type="region of interest" description="Disordered" evidence="1">
    <location>
        <begin position="199"/>
        <end position="243"/>
    </location>
</feature>
<dbReference type="SMART" id="SM00671">
    <property type="entry name" value="SEL1"/>
    <property type="match status" value="2"/>
</dbReference>
<proteinExistence type="predicted"/>
<feature type="region of interest" description="Disordered" evidence="1">
    <location>
        <begin position="148"/>
        <end position="174"/>
    </location>
</feature>
<dbReference type="InterPro" id="IPR036047">
    <property type="entry name" value="F-box-like_dom_sf"/>
</dbReference>
<dbReference type="Gene3D" id="1.25.40.10">
    <property type="entry name" value="Tetratricopeptide repeat domain"/>
    <property type="match status" value="2"/>
</dbReference>
<dbReference type="InterPro" id="IPR011990">
    <property type="entry name" value="TPR-like_helical_dom_sf"/>
</dbReference>
<reference evidence="2" key="1">
    <citation type="submission" date="2017-08" db="EMBL/GenBank/DDBJ databases">
        <authorList>
            <person name="Polle J.E."/>
            <person name="Barry K."/>
            <person name="Cushman J."/>
            <person name="Schmutz J."/>
            <person name="Tran D."/>
            <person name="Hathwaick L.T."/>
            <person name="Yim W.C."/>
            <person name="Jenkins J."/>
            <person name="Mckie-Krisberg Z.M."/>
            <person name="Prochnik S."/>
            <person name="Lindquist E."/>
            <person name="Dockter R.B."/>
            <person name="Adam C."/>
            <person name="Molina H."/>
            <person name="Bunkerborg J."/>
            <person name="Jin E."/>
            <person name="Buchheim M."/>
            <person name="Magnuson J."/>
        </authorList>
    </citation>
    <scope>NUCLEOTIDE SEQUENCE</scope>
    <source>
        <strain evidence="2">CCAP 19/18</strain>
    </source>
</reference>
<name>A0ABQ7GCM5_DUNSA</name>
<protein>
    <recommendedName>
        <fullName evidence="4">F-box domain-containing protein</fullName>
    </recommendedName>
</protein>
<feature type="compositionally biased region" description="Basic and acidic residues" evidence="1">
    <location>
        <begin position="199"/>
        <end position="215"/>
    </location>
</feature>
<evidence type="ECO:0000256" key="1">
    <source>
        <dbReference type="SAM" id="MobiDB-lite"/>
    </source>
</evidence>
<dbReference type="InterPro" id="IPR006597">
    <property type="entry name" value="Sel1-like"/>
</dbReference>
<evidence type="ECO:0000313" key="3">
    <source>
        <dbReference type="Proteomes" id="UP000815325"/>
    </source>
</evidence>
<evidence type="ECO:0008006" key="4">
    <source>
        <dbReference type="Google" id="ProtNLM"/>
    </source>
</evidence>
<feature type="compositionally biased region" description="Acidic residues" evidence="1">
    <location>
        <begin position="646"/>
        <end position="657"/>
    </location>
</feature>
<sequence length="772" mass="82818">MKLHAVCISPSGEIEEFNGDDVTALEQELQSPVHKVPLPHLSTYSVWWSERNFGFNEVNEAGSKLCGMLVKGDCFIVHSSGKQGGKELLSMLGLLEPAGQAPSGELRRVGQQKGQQTARPEVRRETFQQLPAQHANVEAQITAEAQPTPPALGQCATSGCGPQQQSSTPSDLPCVHHPRDPEPCLKPLSLHEPTVELCEGHQHDEPRPMSQREKSFAGPPPARPSMESPPSQQLNPHPQPPEVPCWTDLPPEMISHIFQALVAGSKSFSACLPLMQTCRTFRQVALCDSQLLMRIWFNLPDVHQPFKCAPELKPTRGCYGSSTDCSQLEGNGAASPFIRRLLPLQCNAEGRPPVVHHASQSALDQACEQLRDGESSPFNLETSAATNARGSKRVTGGPQWALHSGLVKPQAAWVGMGLVPAPLARAAHYGNPSACGTMAQLLEVNGHTTDCEVMLYWRRCAKFGDVEAMLKLGFALYEGTCGCAVDVDAAHVWLSKALRALLGGIASLSQLSVDLPNGRITVAAAATPVVAAAAARPPHASDLELSGSPHSPSALASSTSGSPAGSIAYALAMADTASSYHAPVLTQGGLIVPGQPYTASLQQLLKVGCTTNQRTAAAAAALLASRGLPTPSSSSQTGRRLRDMESEVEQEVAEEELPPLLRTPQARARERSQEQRQRQQRQQREELQLAQRRLKRMEGQSEVARVAHDDPSLLPLLARAAELLGYIYFDGEAGIKADQAQACSLFKLATLAGSREAARVLGWIYSTGQYGG</sequence>
<keyword evidence="3" id="KW-1185">Reference proteome</keyword>
<organism evidence="2 3">
    <name type="scientific">Dunaliella salina</name>
    <name type="common">Green alga</name>
    <name type="synonym">Protococcus salinus</name>
    <dbReference type="NCBI Taxonomy" id="3046"/>
    <lineage>
        <taxon>Eukaryota</taxon>
        <taxon>Viridiplantae</taxon>
        <taxon>Chlorophyta</taxon>
        <taxon>core chlorophytes</taxon>
        <taxon>Chlorophyceae</taxon>
        <taxon>CS clade</taxon>
        <taxon>Chlamydomonadales</taxon>
        <taxon>Dunaliellaceae</taxon>
        <taxon>Dunaliella</taxon>
    </lineage>
</organism>
<accession>A0ABQ7GCM5</accession>
<feature type="region of interest" description="Disordered" evidence="1">
    <location>
        <begin position="541"/>
        <end position="560"/>
    </location>
</feature>
<dbReference type="SUPFAM" id="SSF81901">
    <property type="entry name" value="HCP-like"/>
    <property type="match status" value="1"/>
</dbReference>
<feature type="compositionally biased region" description="Polar residues" evidence="1">
    <location>
        <begin position="155"/>
        <end position="170"/>
    </location>
</feature>
<feature type="region of interest" description="Disordered" evidence="1">
    <location>
        <begin position="102"/>
        <end position="124"/>
    </location>
</feature>
<gene>
    <name evidence="2" type="ORF">DUNSADRAFT_11771</name>
</gene>